<dbReference type="GO" id="GO:0033281">
    <property type="term" value="C:TAT protein transport complex"/>
    <property type="evidence" value="ECO:0007669"/>
    <property type="project" value="UniProtKB-UniRule"/>
</dbReference>
<sequence length="87" mass="9303">MPFNFFTPTHLVIILLVIVVLFGAKKLPSAARGIGQSLRIFKAEMGAKDGKAEDTAPPAPPQQLNQAPQQPSAPQHNTTTQQGNVQS</sequence>
<gene>
    <name evidence="9" type="primary">tatA</name>
    <name evidence="11" type="ORF">BJ998_002349</name>
</gene>
<dbReference type="PANTHER" id="PTHR42982:SF1">
    <property type="entry name" value="SEC-INDEPENDENT PROTEIN TRANSLOCASE PROTEIN TATA"/>
    <property type="match status" value="1"/>
</dbReference>
<proteinExistence type="inferred from homology"/>
<feature type="region of interest" description="Disordered" evidence="10">
    <location>
        <begin position="46"/>
        <end position="87"/>
    </location>
</feature>
<keyword evidence="2 9" id="KW-0813">Transport</keyword>
<keyword evidence="12" id="KW-1185">Reference proteome</keyword>
<reference evidence="11 12" key="1">
    <citation type="submission" date="2020-08" db="EMBL/GenBank/DDBJ databases">
        <title>Sequencing the genomes of 1000 actinobacteria strains.</title>
        <authorList>
            <person name="Klenk H.-P."/>
        </authorList>
    </citation>
    <scope>NUCLEOTIDE SEQUENCE [LARGE SCALE GENOMIC DNA]</scope>
    <source>
        <strain evidence="11 12">DSM 43851</strain>
    </source>
</reference>
<comment type="subcellular location">
    <subcellularLocation>
        <location evidence="1 9">Cell membrane</location>
        <topology evidence="1 9">Single-pass membrane protein</topology>
    </subcellularLocation>
</comment>
<dbReference type="Gene3D" id="1.20.5.3310">
    <property type="match status" value="1"/>
</dbReference>
<evidence type="ECO:0000256" key="2">
    <source>
        <dbReference type="ARBA" id="ARBA00022448"/>
    </source>
</evidence>
<dbReference type="GO" id="GO:0043953">
    <property type="term" value="P:protein transport by the Tat complex"/>
    <property type="evidence" value="ECO:0007669"/>
    <property type="project" value="UniProtKB-UniRule"/>
</dbReference>
<comment type="function">
    <text evidence="9">Part of the twin-arginine translocation (Tat) system that transports large folded proteins containing a characteristic twin-arginine motif in their signal peptide across membranes. TatA could form the protein-conducting channel of the Tat system.</text>
</comment>
<comment type="caution">
    <text evidence="11">The sequence shown here is derived from an EMBL/GenBank/DDBJ whole genome shotgun (WGS) entry which is preliminary data.</text>
</comment>
<dbReference type="InterPro" id="IPR003369">
    <property type="entry name" value="TatA/B/E"/>
</dbReference>
<keyword evidence="4 9" id="KW-0812">Transmembrane</keyword>
<evidence type="ECO:0000313" key="11">
    <source>
        <dbReference type="EMBL" id="MBB5891153.1"/>
    </source>
</evidence>
<name>A0A7W9KFF1_9PSEU</name>
<keyword evidence="7 9" id="KW-0811">Translocation</keyword>
<evidence type="ECO:0000313" key="12">
    <source>
        <dbReference type="Proteomes" id="UP000585638"/>
    </source>
</evidence>
<protein>
    <recommendedName>
        <fullName evidence="9">Sec-independent protein translocase protein TatA</fullName>
    </recommendedName>
</protein>
<evidence type="ECO:0000256" key="7">
    <source>
        <dbReference type="ARBA" id="ARBA00023010"/>
    </source>
</evidence>
<dbReference type="HAMAP" id="MF_00236">
    <property type="entry name" value="TatA_E"/>
    <property type="match status" value="1"/>
</dbReference>
<dbReference type="InterPro" id="IPR006312">
    <property type="entry name" value="TatA/E"/>
</dbReference>
<dbReference type="Pfam" id="PF02416">
    <property type="entry name" value="TatA_B_E"/>
    <property type="match status" value="1"/>
</dbReference>
<accession>A0A7W9KFF1</accession>
<feature type="transmembrane region" description="Helical" evidence="9">
    <location>
        <begin position="6"/>
        <end position="24"/>
    </location>
</feature>
<evidence type="ECO:0000256" key="5">
    <source>
        <dbReference type="ARBA" id="ARBA00022927"/>
    </source>
</evidence>
<keyword evidence="3 9" id="KW-1003">Cell membrane</keyword>
<keyword evidence="6 9" id="KW-1133">Transmembrane helix</keyword>
<dbReference type="PANTHER" id="PTHR42982">
    <property type="entry name" value="SEC-INDEPENDENT PROTEIN TRANSLOCASE PROTEIN TATA"/>
    <property type="match status" value="1"/>
</dbReference>
<keyword evidence="5 9" id="KW-0653">Protein transport</keyword>
<feature type="compositionally biased region" description="Polar residues" evidence="10">
    <location>
        <begin position="76"/>
        <end position="87"/>
    </location>
</feature>
<evidence type="ECO:0000256" key="10">
    <source>
        <dbReference type="SAM" id="MobiDB-lite"/>
    </source>
</evidence>
<dbReference type="RefSeq" id="WP_184861064.1">
    <property type="nucleotide sequence ID" value="NZ_BAAAWY010000045.1"/>
</dbReference>
<feature type="compositionally biased region" description="Low complexity" evidence="10">
    <location>
        <begin position="62"/>
        <end position="75"/>
    </location>
</feature>
<evidence type="ECO:0000256" key="4">
    <source>
        <dbReference type="ARBA" id="ARBA00022692"/>
    </source>
</evidence>
<organism evidence="11 12">
    <name type="scientific">Kutzneria kofuensis</name>
    <dbReference type="NCBI Taxonomy" id="103725"/>
    <lineage>
        <taxon>Bacteria</taxon>
        <taxon>Bacillati</taxon>
        <taxon>Actinomycetota</taxon>
        <taxon>Actinomycetes</taxon>
        <taxon>Pseudonocardiales</taxon>
        <taxon>Pseudonocardiaceae</taxon>
        <taxon>Kutzneria</taxon>
    </lineage>
</organism>
<comment type="subunit">
    <text evidence="9">The Tat system comprises two distinct complexes: a TatABC complex, containing multiple copies of TatA, TatB and TatC subunits, and a separate TatA complex, containing only TatA subunits. Substrates initially bind to the TatABC complex, which probably triggers association of the separate TatA complex to form the active translocon.</text>
</comment>
<evidence type="ECO:0000256" key="1">
    <source>
        <dbReference type="ARBA" id="ARBA00004162"/>
    </source>
</evidence>
<dbReference type="EMBL" id="JACHIR010000001">
    <property type="protein sequence ID" value="MBB5891153.1"/>
    <property type="molecule type" value="Genomic_DNA"/>
</dbReference>
<dbReference type="AlphaFoldDB" id="A0A7W9KFF1"/>
<evidence type="ECO:0000256" key="6">
    <source>
        <dbReference type="ARBA" id="ARBA00022989"/>
    </source>
</evidence>
<dbReference type="NCBIfam" id="TIGR01411">
    <property type="entry name" value="tatAE"/>
    <property type="match status" value="1"/>
</dbReference>
<dbReference type="GO" id="GO:0008320">
    <property type="term" value="F:protein transmembrane transporter activity"/>
    <property type="evidence" value="ECO:0007669"/>
    <property type="project" value="UniProtKB-UniRule"/>
</dbReference>
<dbReference type="NCBIfam" id="NF001854">
    <property type="entry name" value="PRK00575.1"/>
    <property type="match status" value="1"/>
</dbReference>
<evidence type="ECO:0000256" key="3">
    <source>
        <dbReference type="ARBA" id="ARBA00022475"/>
    </source>
</evidence>
<comment type="similarity">
    <text evidence="9">Belongs to the TatA/E family.</text>
</comment>
<dbReference type="Proteomes" id="UP000585638">
    <property type="component" value="Unassembled WGS sequence"/>
</dbReference>
<evidence type="ECO:0000256" key="8">
    <source>
        <dbReference type="ARBA" id="ARBA00023136"/>
    </source>
</evidence>
<keyword evidence="8 9" id="KW-0472">Membrane</keyword>
<evidence type="ECO:0000256" key="9">
    <source>
        <dbReference type="HAMAP-Rule" id="MF_00236"/>
    </source>
</evidence>